<dbReference type="AlphaFoldDB" id="A0A2V2NF10"/>
<dbReference type="Proteomes" id="UP000245657">
    <property type="component" value="Unassembled WGS sequence"/>
</dbReference>
<reference evidence="2 3" key="1">
    <citation type="submission" date="2018-05" db="EMBL/GenBank/DDBJ databases">
        <title>Draft genome of Methanospirillum lacunae Ki8-1.</title>
        <authorList>
            <person name="Dueholm M.S."/>
            <person name="Nielsen P.H."/>
            <person name="Bakmann L.F."/>
            <person name="Otzen D.E."/>
        </authorList>
    </citation>
    <scope>NUCLEOTIDE SEQUENCE [LARGE SCALE GENOMIC DNA]</scope>
    <source>
        <strain evidence="2 3">Ki8-1</strain>
    </source>
</reference>
<protein>
    <recommendedName>
        <fullName evidence="1">Polymerase/histidinol phosphatase N-terminal domain-containing protein</fullName>
    </recommendedName>
</protein>
<dbReference type="GeneID" id="97549240"/>
<dbReference type="InterPro" id="IPR052018">
    <property type="entry name" value="PHP_domain"/>
</dbReference>
<evidence type="ECO:0000313" key="2">
    <source>
        <dbReference type="EMBL" id="PWR73903.1"/>
    </source>
</evidence>
<proteinExistence type="predicted"/>
<dbReference type="GO" id="GO:0035312">
    <property type="term" value="F:5'-3' DNA exonuclease activity"/>
    <property type="evidence" value="ECO:0007669"/>
    <property type="project" value="TreeGrafter"/>
</dbReference>
<accession>A0A2V2NF10</accession>
<dbReference type="PANTHER" id="PTHR42924">
    <property type="entry name" value="EXONUCLEASE"/>
    <property type="match status" value="1"/>
</dbReference>
<feature type="domain" description="Polymerase/histidinol phosphatase N-terminal" evidence="1">
    <location>
        <begin position="16"/>
        <end position="95"/>
    </location>
</feature>
<gene>
    <name evidence="2" type="ORF">DK846_01685</name>
</gene>
<dbReference type="PANTHER" id="PTHR42924:SF3">
    <property type="entry name" value="POLYMERASE_HISTIDINOL PHOSPHATASE N-TERMINAL DOMAIN-CONTAINING PROTEIN"/>
    <property type="match status" value="1"/>
</dbReference>
<comment type="caution">
    <text evidence="2">The sequence shown here is derived from an EMBL/GenBank/DDBJ whole genome shotgun (WGS) entry which is preliminary data.</text>
</comment>
<keyword evidence="3" id="KW-1185">Reference proteome</keyword>
<dbReference type="RefSeq" id="WP_109967183.1">
    <property type="nucleotide sequence ID" value="NZ_CP176093.1"/>
</dbReference>
<evidence type="ECO:0000313" key="3">
    <source>
        <dbReference type="Proteomes" id="UP000245657"/>
    </source>
</evidence>
<organism evidence="2 3">
    <name type="scientific">Methanospirillum lacunae</name>
    <dbReference type="NCBI Taxonomy" id="668570"/>
    <lineage>
        <taxon>Archaea</taxon>
        <taxon>Methanobacteriati</taxon>
        <taxon>Methanobacteriota</taxon>
        <taxon>Stenosarchaea group</taxon>
        <taxon>Methanomicrobia</taxon>
        <taxon>Methanomicrobiales</taxon>
        <taxon>Methanospirillaceae</taxon>
        <taxon>Methanospirillum</taxon>
    </lineage>
</organism>
<dbReference type="SUPFAM" id="SSF89550">
    <property type="entry name" value="PHP domain-like"/>
    <property type="match status" value="1"/>
</dbReference>
<dbReference type="GO" id="GO:0004534">
    <property type="term" value="F:5'-3' RNA exonuclease activity"/>
    <property type="evidence" value="ECO:0007669"/>
    <property type="project" value="TreeGrafter"/>
</dbReference>
<dbReference type="Gene3D" id="3.20.20.140">
    <property type="entry name" value="Metal-dependent hydrolases"/>
    <property type="match status" value="1"/>
</dbReference>
<dbReference type="OrthoDB" id="359478at2157"/>
<sequence length="258" mass="28661">MSEEKRISPGYRWLRCDLHTHTPVSCDTPEMNGVSETEWLTSFMKHRIDLVAITDHNTGRWIDSLKYAYSNMKCNNSSFFRPIILIPGVEITTADGIHLLALFDLKATTSFIEDFLTLLGSPVETRGDSSCIAGIGTFAIIKLITAHGGLAIPAHIDRKRGKGLLNLEPGLLIPILESNEIQVVESLSERAGWPPCGKTWRVVAGSDSHMLSSEDPYSRFPGCIYTKIIMKSGTLQDLVQALGRPKGIRRVIPEHYIE</sequence>
<dbReference type="SMART" id="SM00481">
    <property type="entry name" value="POLIIIAc"/>
    <property type="match status" value="1"/>
</dbReference>
<name>A0A2V2NF10_9EURY</name>
<dbReference type="EMBL" id="QGMY01000002">
    <property type="protein sequence ID" value="PWR73903.1"/>
    <property type="molecule type" value="Genomic_DNA"/>
</dbReference>
<dbReference type="InterPro" id="IPR003141">
    <property type="entry name" value="Pol/His_phosphatase_N"/>
</dbReference>
<dbReference type="InterPro" id="IPR016195">
    <property type="entry name" value="Pol/histidinol_Pase-like"/>
</dbReference>
<evidence type="ECO:0000259" key="1">
    <source>
        <dbReference type="SMART" id="SM00481"/>
    </source>
</evidence>